<feature type="region of interest" description="Disordered" evidence="1">
    <location>
        <begin position="2509"/>
        <end position="2531"/>
    </location>
</feature>
<dbReference type="InterPro" id="IPR047589">
    <property type="entry name" value="DUF11_rpt"/>
</dbReference>
<evidence type="ECO:0000313" key="4">
    <source>
        <dbReference type="EMBL" id="AQQ68885.1"/>
    </source>
</evidence>
<keyword evidence="5" id="KW-1185">Reference proteome</keyword>
<feature type="domain" description="DUF11" evidence="2">
    <location>
        <begin position="2150"/>
        <end position="2271"/>
    </location>
</feature>
<dbReference type="InterPro" id="IPR026466">
    <property type="entry name" value="Fim_isopep_form_D2_dom"/>
</dbReference>
<feature type="domain" description="DUF11" evidence="2">
    <location>
        <begin position="2670"/>
        <end position="2789"/>
    </location>
</feature>
<dbReference type="Gene3D" id="2.60.40.1170">
    <property type="entry name" value="Mu homology domain, subdomain B"/>
    <property type="match status" value="3"/>
</dbReference>
<feature type="region of interest" description="Disordered" evidence="1">
    <location>
        <begin position="3171"/>
        <end position="3210"/>
    </location>
</feature>
<feature type="region of interest" description="Disordered" evidence="1">
    <location>
        <begin position="2900"/>
        <end position="2920"/>
    </location>
</feature>
<dbReference type="NCBIfam" id="TIGR01451">
    <property type="entry name" value="B_ant_repeat"/>
    <property type="match status" value="8"/>
</dbReference>
<feature type="domain" description="DUF11" evidence="2">
    <location>
        <begin position="1688"/>
        <end position="1807"/>
    </location>
</feature>
<dbReference type="PROSITE" id="PS00018">
    <property type="entry name" value="EF_HAND_1"/>
    <property type="match status" value="1"/>
</dbReference>
<dbReference type="RefSeq" id="WP_198040006.1">
    <property type="nucleotide sequence ID" value="NZ_CP019650.1"/>
</dbReference>
<feature type="region of interest" description="Disordered" evidence="1">
    <location>
        <begin position="2381"/>
        <end position="2401"/>
    </location>
</feature>
<feature type="domain" description="DUF11" evidence="2">
    <location>
        <begin position="2291"/>
        <end position="2401"/>
    </location>
</feature>
<feature type="domain" description="DUF11" evidence="2">
    <location>
        <begin position="2811"/>
        <end position="2921"/>
    </location>
</feature>
<evidence type="ECO:0000313" key="5">
    <source>
        <dbReference type="Proteomes" id="UP000188219"/>
    </source>
</evidence>
<feature type="domain" description="DUF11" evidence="2">
    <location>
        <begin position="2551"/>
        <end position="2661"/>
    </location>
</feature>
<gene>
    <name evidence="4" type="ORF">Mag101_15525</name>
</gene>
<feature type="region of interest" description="Disordered" evidence="1">
    <location>
        <begin position="2763"/>
        <end position="2791"/>
    </location>
</feature>
<feature type="region of interest" description="Disordered" evidence="1">
    <location>
        <begin position="3029"/>
        <end position="3061"/>
    </location>
</feature>
<protein>
    <recommendedName>
        <fullName evidence="6">DUF4347 domain-containing protein</fullName>
    </recommendedName>
</protein>
<dbReference type="InterPro" id="IPR018247">
    <property type="entry name" value="EF_Hand_1_Ca_BS"/>
</dbReference>
<dbReference type="KEGG" id="maga:Mag101_15525"/>
<feature type="region of interest" description="Disordered" evidence="1">
    <location>
        <begin position="53"/>
        <end position="77"/>
    </location>
</feature>
<evidence type="ECO:0000259" key="2">
    <source>
        <dbReference type="Pfam" id="PF01345"/>
    </source>
</evidence>
<organism evidence="4 5">
    <name type="scientific">Microbulbifer agarilyticus</name>
    <dbReference type="NCBI Taxonomy" id="260552"/>
    <lineage>
        <taxon>Bacteria</taxon>
        <taxon>Pseudomonadati</taxon>
        <taxon>Pseudomonadota</taxon>
        <taxon>Gammaproteobacteria</taxon>
        <taxon>Cellvibrionales</taxon>
        <taxon>Microbulbiferaceae</taxon>
        <taxon>Microbulbifer</taxon>
    </lineage>
</organism>
<dbReference type="Pfam" id="PF01345">
    <property type="entry name" value="DUF11"/>
    <property type="match status" value="8"/>
</dbReference>
<feature type="region of interest" description="Disordered" evidence="1">
    <location>
        <begin position="1107"/>
        <end position="1136"/>
    </location>
</feature>
<feature type="region of interest" description="Disordered" evidence="1">
    <location>
        <begin position="1803"/>
        <end position="1829"/>
    </location>
</feature>
<dbReference type="eggNOG" id="COG1361">
    <property type="taxonomic scope" value="Bacteria"/>
</dbReference>
<sequence>MESKVFSKSSLAQAIMRQGRPLNSVHRALEKRILLDATVAVDASHSLTAVAEDTAAAQEAETHDTASADTQENEALAAESTARNELVVIDLQLDDAQALVDDLLNQADKVEQGESTLYLTIGERSLTLLAIDIDDSLQTVTDFISQSGQIFDALHLVSHGDAAGIAIGGEEISLMSLRVSSDGSHSAQLQSWQANLSADADILLYGCNTAFSATGEQFIEQFATLTGSDVAASDDATGNARLGGDWELEQQRGNVETDIVFSKLLQGEWDGLMAAGPANSLDVPAEDLINETTTITVSFENTGTDTGYAPIVDTVLGPGLVPQSVSGGGLNLPFETYTFTAGAWTDSSGAIVEFHPCDTTQSGQLPLAADSVEGATWLAITLPFGSYAPNQPAFDVDISVLIDESAGAIVGVPISVTSRPGFCFGEDPLNNPDVDPPLVGPTVSDTITPTVLLVDKEARDGDGDNQSINDDNETVTGPSEEVVWRVNVNLANLSPVENLVITDRVPEGFFYLGNVTVTGAAGPFTEGVDYTLSEPPQGTSVDGQLVVTFLTPVTGTLSDTDIIVTFDGYVPDVDAEGNPIVVNDGADQSVRNQVLVTGSYQGTDISDGDSDIITAVATAVQKKVELIQDAGGSGPTPGDRVLYTLSIQVSDYVQVDNLNLGDILGDGLDYVDGSAEFELFLNGTTIGPDAFATGNVTVTENPDPGDGSTDLVFDLSQELVDRGVSSNGTLDGDLFADAVTEGTTTIVVTYEAEIRENYIGAPLAGTPNASVDTLDSISNTASLSGNLASAGGQDLNNNSSESITIGGADSDKEVFAVNGSSAPEDVDEVRAGDLVTFAVTIELNSFDHQGLTITDYLPLPVFQATNPSYFDTGNGANLPGVNQWGFGPDTDFSEFPPGYLDPSNVTTSVSTGDNAIDWSFAPISQDASNGGTLQILFTVEALDAAFADGLFINNVSQVAIANTNGTVVLDPDTAPLEVLSPDLNITKGIVSTDNPNGVLNPDPAAPVTFDPAGTPADGNAPWTGTITSQDLDLLPIDSDLEDVDAGDLVRFVITVENTGGADAFDVEIVEDLPSGFVFPAGSTNLQVFNGAGDAISFTGNLFGSGLVVTDPQDSDPNDRNGALESGRDANNGQPTDDGSNLVVIVFDLEVEPLIRSNETVINNTQIDSFAAVNEGNNFTLDEDSGQRINDPKWDDDATTDIRENAIEKVLIGTSINTPNNGINEAVIGEVITYELTLTLAEGESPSASIQDILDRGLTFVQITDVTVSSADISSTVPLTPDGLNPSQSGRDLTFDLGDLTNNNRDNSVEETITITYEVRVDNISENQSGDRLNNRAGFLWDDTDDNVDNPVRHGEDSAPRVNVIEPDLQVSKDLIAPTGVIDAGDAITYQIVIEHSASSDTDAYDATFTDTLPPELNSVSNLSVIHSSLGDITNRFQIVGNTVETIPGQDFDLLLGETVTIEVDAIVDDDIVAGTRITNEATTEWTSINGPSEFERTGVDAPNGPNDYANTGSESFVTQEIVAQEKRVISSSIETPDNVIDEVTIGEEATYQATFVIPDGDVPLAQVVDSLPPGLEFVSLDQVIVTGPITSDRGDLTDPDTLAPPPEGTTGDILFLLGNLTNPPDGSTEPDSITLIYTVRAQNVASNQAGTDLINTATATFDSNGNGEIDPGDFSVSIQGSVSVVEPDLQVEKTELSSPPDNGDGVNYRITITANTGDSASEAYDVRFEDRIPAQVEVNSLRALLNSNGIITNVSSSFELVGNLLRTTDRSTLELAPGDFIQIDINGTLQNTLAGETITNTATTDWTSFPGRSDNERDGSDGEGGLNDYVDSDSADIQIAAPQFEKNLVETSQNDDLNDNDEATIGEFVTFELIVTLPEAELISSITDTYDEGYEFIDLIGVVASNPDAIEGDLSSIVAVDDPANNQVTFDLGTLKNTDTNNAIDETLTLTYRLRVLDIPQNTAGDTLGNTAVLSYDTDRDGTLDTSIQDTDEITVVEPDLLINKEIISGTPIELGSFVQYRLTVELSPTATANAYDVIIEDSIPPQLNLDPDSVVVVVSDSTGTRDISTLASRSVPSFILADIPEIGPDTLVTITYEAEVTTDPNAQGTTAVNEMGVFSSSLEDGTTGSNPERLYFDLTTESALIVAIDLAVTKDDGGISAEPGDTVIYTINYENKGTADASGVVITDTLPNFVTFDPNNSTPGWVLNGNTVEFDAGNVVAGESFTIQLAVIVDEPVPAGLEEILNSIEITDDGTNGTELDDTNNQDEDTTPIIAAPDYVIDKIEQFADPANPGDTLEWTIEVSNQGNQDGTAVVIIDTLPDTDLFASFTASHGGVVDLVAGTVTWDIGDLAAGDSITLTLTGVVADSVPVTIPTQTNTVEVTDDGANGPDPTPDNNTDSEDFDITYVDMAIDKDDGGISAEPGDAVVFNLTYRNNGTADAQGVVITETLPPNTSFDAANSSAGWVQNGDVFTLDIGNVAAGEEGTVQFAVIVDEPLPTGVIETSNTVTIEDDGGSGPDQNTDNNEDNEQTPLVAAPDYVIDKIEQFADPANPGDTLEWTIEVSNQGNQDGTGVVITDTLPDTDLFASFTASHGGVVDLVAGTVTWGIGDLAAGDSITLTLTGVVADSVPVTIPTQTNTVEVTDDGANGPDPTPDNNTDSEDFDITYVDMAIDKDDGGISAEPGDAVVFNLTYRNNGTADAQGVVITETLPPNTSFDAANSSAGWVQNGDVFTLDIGNVAAGEEGTVQFAVIVDEPLPNGVIETSNSATIEDDGGSGPDQNTDNNEDNEQTPLVAAPDYVIDKIEQFADPANPGDSLEWTIEVSNQGNQDGSGVVITDTLPDTDLFASFTASNGGVIDLAAGTVTWDIGDLAAGDSVTLTLTGVVADSVPVTIPTQTNTVEVTDDGSNGPDPTPDNNTDSEDFAITYIDLFVDKSNSGGEPGPTDTVVYTLNYGNSGTTTATGVVISETLPPNTSFDRASSTPGWVQNGNTFTFDVGTLAPGETGSIEFAVTIDYPLDPRVQEIDNTAAITDDGDSGPDQNPDNNRDENEIDLFNPGPNVDNITLSDLHPDYIESPREWERQSAQMHGRIISAETQNVSANLQGGRNGGNFDPAFGPVDGKRFPNDWSRTFSNDLSIDTGSGSSAKSSPLALDPDFGGYRVNSLFGDFERPAASPDLPDTPNMAPAPGPLPIPLQEEPMNLPGERSHMQQQLDAIALELSEARISPLLAALATLGQEDTHRTED</sequence>
<evidence type="ECO:0000259" key="3">
    <source>
        <dbReference type="Pfam" id="PF14252"/>
    </source>
</evidence>
<dbReference type="NCBIfam" id="TIGR04226">
    <property type="entry name" value="RrgB_K2N_iso_D2"/>
    <property type="match status" value="1"/>
</dbReference>
<evidence type="ECO:0008006" key="6">
    <source>
        <dbReference type="Google" id="ProtNLM"/>
    </source>
</evidence>
<dbReference type="InterPro" id="IPR051172">
    <property type="entry name" value="Chlamydia_OmcB"/>
</dbReference>
<feature type="domain" description="DUF11" evidence="2">
    <location>
        <begin position="2930"/>
        <end position="3050"/>
    </location>
</feature>
<dbReference type="PANTHER" id="PTHR34819">
    <property type="entry name" value="LARGE CYSTEINE-RICH PERIPLASMIC PROTEIN OMCB"/>
    <property type="match status" value="1"/>
</dbReference>
<dbReference type="PANTHER" id="PTHR34819:SF3">
    <property type="entry name" value="CELL SURFACE PROTEIN"/>
    <property type="match status" value="1"/>
</dbReference>
<dbReference type="Pfam" id="PF14252">
    <property type="entry name" value="DUF4347"/>
    <property type="match status" value="1"/>
</dbReference>
<dbReference type="EMBL" id="CP019650">
    <property type="protein sequence ID" value="AQQ68885.1"/>
    <property type="molecule type" value="Genomic_DNA"/>
</dbReference>
<feature type="domain" description="DUF11" evidence="2">
    <location>
        <begin position="2410"/>
        <end position="2529"/>
    </location>
</feature>
<proteinExistence type="predicted"/>
<name>A0A1Q2M811_9GAMM</name>
<dbReference type="InterPro" id="IPR001434">
    <property type="entry name" value="OmcB-like_DUF11"/>
</dbReference>
<evidence type="ECO:0000256" key="1">
    <source>
        <dbReference type="SAM" id="MobiDB-lite"/>
    </source>
</evidence>
<reference evidence="4" key="1">
    <citation type="submission" date="2017-02" db="EMBL/GenBank/DDBJ databases">
        <title>Genome of Microbulbifer agarilyticus GP101.</title>
        <authorList>
            <person name="Jung J."/>
            <person name="Bae S.S."/>
            <person name="Baek K."/>
        </authorList>
    </citation>
    <scope>NUCLEOTIDE SEQUENCE [LARGE SCALE GENOMIC DNA]</scope>
    <source>
        <strain evidence="4">GP101</strain>
    </source>
</reference>
<feature type="region of interest" description="Disordered" evidence="1">
    <location>
        <begin position="2641"/>
        <end position="2661"/>
    </location>
</feature>
<feature type="domain" description="DUF4347" evidence="3">
    <location>
        <begin position="86"/>
        <end position="272"/>
    </location>
</feature>
<dbReference type="Proteomes" id="UP000188219">
    <property type="component" value="Chromosome"/>
</dbReference>
<dbReference type="Gene3D" id="2.60.40.740">
    <property type="match status" value="6"/>
</dbReference>
<dbReference type="InterPro" id="IPR025592">
    <property type="entry name" value="DUF4347"/>
</dbReference>
<dbReference type="STRING" id="260552.Mag101_15525"/>
<accession>A0A1Q2M811</accession>